<comment type="caution">
    <text evidence="8">The sequence shown here is derived from an EMBL/GenBank/DDBJ whole genome shotgun (WGS) entry which is preliminary data.</text>
</comment>
<evidence type="ECO:0000259" key="7">
    <source>
        <dbReference type="Pfam" id="PF01292"/>
    </source>
</evidence>
<keyword evidence="9" id="KW-1185">Reference proteome</keyword>
<feature type="transmembrane region" description="Helical" evidence="6">
    <location>
        <begin position="57"/>
        <end position="74"/>
    </location>
</feature>
<evidence type="ECO:0000256" key="6">
    <source>
        <dbReference type="SAM" id="Phobius"/>
    </source>
</evidence>
<keyword evidence="4 6" id="KW-1133">Transmembrane helix</keyword>
<gene>
    <name evidence="8" type="ORF">GCM10011289_23660</name>
</gene>
<reference evidence="8" key="1">
    <citation type="journal article" date="2014" name="Int. J. Syst. Evol. Microbiol.">
        <title>Complete genome sequence of Corynebacterium casei LMG S-19264T (=DSM 44701T), isolated from a smear-ripened cheese.</title>
        <authorList>
            <consortium name="US DOE Joint Genome Institute (JGI-PGF)"/>
            <person name="Walter F."/>
            <person name="Albersmeier A."/>
            <person name="Kalinowski J."/>
            <person name="Ruckert C."/>
        </authorList>
    </citation>
    <scope>NUCLEOTIDE SEQUENCE</scope>
    <source>
        <strain evidence="8">KCTC 32182</strain>
    </source>
</reference>
<dbReference type="InterPro" id="IPR016174">
    <property type="entry name" value="Di-haem_cyt_TM"/>
</dbReference>
<reference evidence="8" key="2">
    <citation type="submission" date="2020-09" db="EMBL/GenBank/DDBJ databases">
        <authorList>
            <person name="Sun Q."/>
            <person name="Kim S."/>
        </authorList>
    </citation>
    <scope>NUCLEOTIDE SEQUENCE</scope>
    <source>
        <strain evidence="8">KCTC 32182</strain>
    </source>
</reference>
<comment type="subcellular location">
    <subcellularLocation>
        <location evidence="1">Cell membrane</location>
        <topology evidence="1">Multi-pass membrane protein</topology>
    </subcellularLocation>
</comment>
<protein>
    <recommendedName>
        <fullName evidence="7">Cytochrome b561 bacterial/Ni-hydrogenase domain-containing protein</fullName>
    </recommendedName>
</protein>
<dbReference type="GO" id="GO:0020037">
    <property type="term" value="F:heme binding"/>
    <property type="evidence" value="ECO:0007669"/>
    <property type="project" value="TreeGrafter"/>
</dbReference>
<proteinExistence type="predicted"/>
<keyword evidence="3 6" id="KW-0812">Transmembrane</keyword>
<keyword evidence="2" id="KW-1003">Cell membrane</keyword>
<name>A0A918P4S4_9NEIS</name>
<feature type="transmembrane region" description="Helical" evidence="6">
    <location>
        <begin position="27"/>
        <end position="45"/>
    </location>
</feature>
<dbReference type="PANTHER" id="PTHR30485:SF2">
    <property type="entry name" value="BLL0597 PROTEIN"/>
    <property type="match status" value="1"/>
</dbReference>
<evidence type="ECO:0000256" key="1">
    <source>
        <dbReference type="ARBA" id="ARBA00004651"/>
    </source>
</evidence>
<evidence type="ECO:0000256" key="2">
    <source>
        <dbReference type="ARBA" id="ARBA00022475"/>
    </source>
</evidence>
<sequence>MIMESIRTGRVTRPTAVSRRRVVDAPVRMFHGLFAVCFAGAWLTAESELWRTLHVSLGYSLAGLLGFRLVYGCFGPRPASLRLLVGRLVPLAGLIRNRRAVMTRPVSVWRPLWHGLMSGLILVVLLGAVPVCLSGYLAFHDAPEWVAEWHDMLAEIMLAMVLGHVVLVALGVFGEGGGRCGAMLTGRVPGSGPDLVRKNRTWLALVLLLVVLGYNGYVWLQSRGCGEAVCGEMVSVEGARDGEHD</sequence>
<evidence type="ECO:0000313" key="9">
    <source>
        <dbReference type="Proteomes" id="UP000645257"/>
    </source>
</evidence>
<dbReference type="AlphaFoldDB" id="A0A918P4S4"/>
<dbReference type="InterPro" id="IPR011577">
    <property type="entry name" value="Cyt_b561_bac/Ni-Hgenase"/>
</dbReference>
<dbReference type="Pfam" id="PF01292">
    <property type="entry name" value="Ni_hydr_CYTB"/>
    <property type="match status" value="1"/>
</dbReference>
<dbReference type="EMBL" id="BMYX01000013">
    <property type="protein sequence ID" value="GGY19377.1"/>
    <property type="molecule type" value="Genomic_DNA"/>
</dbReference>
<keyword evidence="5 6" id="KW-0472">Membrane</keyword>
<dbReference type="Gene3D" id="1.20.950.20">
    <property type="entry name" value="Transmembrane di-heme cytochromes, Chain C"/>
    <property type="match status" value="1"/>
</dbReference>
<dbReference type="GO" id="GO:0005886">
    <property type="term" value="C:plasma membrane"/>
    <property type="evidence" value="ECO:0007669"/>
    <property type="project" value="UniProtKB-SubCell"/>
</dbReference>
<dbReference type="SUPFAM" id="SSF81342">
    <property type="entry name" value="Transmembrane di-heme cytochromes"/>
    <property type="match status" value="1"/>
</dbReference>
<feature type="domain" description="Cytochrome b561 bacterial/Ni-hydrogenase" evidence="7">
    <location>
        <begin position="23"/>
        <end position="186"/>
    </location>
</feature>
<feature type="transmembrane region" description="Helical" evidence="6">
    <location>
        <begin position="112"/>
        <end position="136"/>
    </location>
</feature>
<evidence type="ECO:0000256" key="5">
    <source>
        <dbReference type="ARBA" id="ARBA00023136"/>
    </source>
</evidence>
<dbReference type="Proteomes" id="UP000645257">
    <property type="component" value="Unassembled WGS sequence"/>
</dbReference>
<accession>A0A918P4S4</accession>
<evidence type="ECO:0000256" key="4">
    <source>
        <dbReference type="ARBA" id="ARBA00022989"/>
    </source>
</evidence>
<feature type="transmembrane region" description="Helical" evidence="6">
    <location>
        <begin position="156"/>
        <end position="174"/>
    </location>
</feature>
<dbReference type="PANTHER" id="PTHR30485">
    <property type="entry name" value="NI/FE-HYDROGENASE 1 B-TYPE CYTOCHROME SUBUNIT"/>
    <property type="match status" value="1"/>
</dbReference>
<evidence type="ECO:0000256" key="3">
    <source>
        <dbReference type="ARBA" id="ARBA00022692"/>
    </source>
</evidence>
<dbReference type="GO" id="GO:0009055">
    <property type="term" value="F:electron transfer activity"/>
    <property type="evidence" value="ECO:0007669"/>
    <property type="project" value="InterPro"/>
</dbReference>
<dbReference type="GO" id="GO:0022904">
    <property type="term" value="P:respiratory electron transport chain"/>
    <property type="evidence" value="ECO:0007669"/>
    <property type="project" value="InterPro"/>
</dbReference>
<organism evidence="8 9">
    <name type="scientific">Paludibacterium paludis</name>
    <dbReference type="NCBI Taxonomy" id="1225769"/>
    <lineage>
        <taxon>Bacteria</taxon>
        <taxon>Pseudomonadati</taxon>
        <taxon>Pseudomonadota</taxon>
        <taxon>Betaproteobacteria</taxon>
        <taxon>Neisseriales</taxon>
        <taxon>Chromobacteriaceae</taxon>
        <taxon>Paludibacterium</taxon>
    </lineage>
</organism>
<feature type="transmembrane region" description="Helical" evidence="6">
    <location>
        <begin position="202"/>
        <end position="220"/>
    </location>
</feature>
<dbReference type="InterPro" id="IPR051542">
    <property type="entry name" value="Hydrogenase_cytochrome"/>
</dbReference>
<evidence type="ECO:0000313" key="8">
    <source>
        <dbReference type="EMBL" id="GGY19377.1"/>
    </source>
</evidence>